<dbReference type="PIRSF" id="PIRSF003230">
    <property type="entry name" value="YbgC"/>
    <property type="match status" value="1"/>
</dbReference>
<dbReference type="SUPFAM" id="SSF54637">
    <property type="entry name" value="Thioesterase/thiol ester dehydrase-isomerase"/>
    <property type="match status" value="1"/>
</dbReference>
<keyword evidence="6" id="KW-1185">Reference proteome</keyword>
<dbReference type="InterPro" id="IPR050563">
    <property type="entry name" value="4-hydroxybenzoyl-CoA_TE"/>
</dbReference>
<name>A0A221V391_9FLAO</name>
<dbReference type="InterPro" id="IPR006684">
    <property type="entry name" value="YbgC/YbaW"/>
</dbReference>
<dbReference type="InterPro" id="IPR029069">
    <property type="entry name" value="HotDog_dom_sf"/>
</dbReference>
<dbReference type="PROSITE" id="PS01328">
    <property type="entry name" value="4HBCOA_THIOESTERASE"/>
    <property type="match status" value="1"/>
</dbReference>
<evidence type="ECO:0000313" key="5">
    <source>
        <dbReference type="Proteomes" id="UP000204551"/>
    </source>
</evidence>
<protein>
    <submittedName>
        <fullName evidence="4">Acyl-CoA thioester hydrolase</fullName>
    </submittedName>
    <submittedName>
        <fullName evidence="3">Acyl-CoA thioesterase YbgC</fullName>
        <ecNumber evidence="3">3.1.2.-</ecNumber>
    </submittedName>
</protein>
<dbReference type="EMBL" id="CP022515">
    <property type="protein sequence ID" value="ASO08067.1"/>
    <property type="molecule type" value="Genomic_DNA"/>
</dbReference>
<dbReference type="AlphaFoldDB" id="A0A221V391"/>
<proteinExistence type="inferred from homology"/>
<dbReference type="InterPro" id="IPR008272">
    <property type="entry name" value="HB-CoA_thioesterase_AS"/>
</dbReference>
<sequence length="160" mass="19064">MVEFSLFFSHVVPHYFHTFKYKGFTRNNMDFNEFSFRVRYGETDQMGVVYHGNYAQYLEMGRVEWLRSMGISYKKMEENGIMLPVISLSILFKKSAVYDDLLTVTTYIRKRPMVRIEFDYEIRNEAKELLIEANTVLAFMDMKTNKPIKCPDYILDNLDI</sequence>
<dbReference type="Proteomes" id="UP000204551">
    <property type="component" value="Chromosome"/>
</dbReference>
<dbReference type="PANTHER" id="PTHR31793:SF27">
    <property type="entry name" value="NOVEL THIOESTERASE SUPERFAMILY DOMAIN AND SAPOSIN A-TYPE DOMAIN CONTAINING PROTEIN (0610012H03RIK)"/>
    <property type="match status" value="1"/>
</dbReference>
<dbReference type="NCBIfam" id="TIGR00051">
    <property type="entry name" value="YbgC/FadM family acyl-CoA thioesterase"/>
    <property type="match status" value="1"/>
</dbReference>
<dbReference type="PANTHER" id="PTHR31793">
    <property type="entry name" value="4-HYDROXYBENZOYL-COA THIOESTERASE FAMILY MEMBER"/>
    <property type="match status" value="1"/>
</dbReference>
<dbReference type="GO" id="GO:0047617">
    <property type="term" value="F:fatty acyl-CoA hydrolase activity"/>
    <property type="evidence" value="ECO:0007669"/>
    <property type="project" value="TreeGrafter"/>
</dbReference>
<dbReference type="STRING" id="616991.GCA_000733925_02860"/>
<comment type="similarity">
    <text evidence="1">Belongs to the 4-hydroxybenzoyl-CoA thioesterase family.</text>
</comment>
<dbReference type="Gene3D" id="3.10.129.10">
    <property type="entry name" value="Hotdog Thioesterase"/>
    <property type="match status" value="1"/>
</dbReference>
<evidence type="ECO:0000256" key="2">
    <source>
        <dbReference type="ARBA" id="ARBA00022801"/>
    </source>
</evidence>
<reference evidence="3 5" key="1">
    <citation type="submission" date="2017-07" db="EMBL/GenBank/DDBJ databases">
        <title>Genome Sequence of Arenibacter algicola Strain SMS7 Isolated from a culture of the Diatom Skeletonema marinoi.</title>
        <authorList>
            <person name="Topel M."/>
            <person name="Pinder M.I.M."/>
            <person name="Johansson O.N."/>
            <person name="Kourtchenko O."/>
            <person name="Godhe A."/>
            <person name="Clarke A.K."/>
        </authorList>
    </citation>
    <scope>NUCLEOTIDE SEQUENCE [LARGE SCALE GENOMIC DNA]</scope>
    <source>
        <strain evidence="3 5">SMS7</strain>
    </source>
</reference>
<accession>A0A221V391</accession>
<evidence type="ECO:0000313" key="3">
    <source>
        <dbReference type="EMBL" id="ASO08067.1"/>
    </source>
</evidence>
<gene>
    <name evidence="3" type="primary">ybgC</name>
    <name evidence="3" type="ORF">AREALGSMS7_04673</name>
    <name evidence="4" type="ORF">GQ41_0729</name>
</gene>
<evidence type="ECO:0000313" key="6">
    <source>
        <dbReference type="Proteomes" id="UP000315363"/>
    </source>
</evidence>
<dbReference type="CDD" id="cd00586">
    <property type="entry name" value="4HBT"/>
    <property type="match status" value="1"/>
</dbReference>
<dbReference type="EC" id="3.1.2.-" evidence="3"/>
<organism evidence="3 5">
    <name type="scientific">Arenibacter algicola</name>
    <dbReference type="NCBI Taxonomy" id="616991"/>
    <lineage>
        <taxon>Bacteria</taxon>
        <taxon>Pseudomonadati</taxon>
        <taxon>Bacteroidota</taxon>
        <taxon>Flavobacteriia</taxon>
        <taxon>Flavobacteriales</taxon>
        <taxon>Flavobacteriaceae</taxon>
        <taxon>Arenibacter</taxon>
    </lineage>
</organism>
<evidence type="ECO:0000256" key="1">
    <source>
        <dbReference type="ARBA" id="ARBA00005953"/>
    </source>
</evidence>
<reference evidence="4 6" key="2">
    <citation type="submission" date="2019-06" db="EMBL/GenBank/DDBJ databases">
        <title>A large-scale integrated study on North Sea by COGITO (Coastal Microbe Genomic &amp; Taxonomic Observatory).</title>
        <authorList>
            <person name="Teeling H."/>
        </authorList>
    </citation>
    <scope>NUCLEOTIDE SEQUENCE [LARGE SCALE GENOMIC DNA]</scope>
    <source>
        <strain evidence="4 6">MAR_2009_79</strain>
    </source>
</reference>
<dbReference type="Proteomes" id="UP000315363">
    <property type="component" value="Unassembled WGS sequence"/>
</dbReference>
<evidence type="ECO:0000313" key="4">
    <source>
        <dbReference type="EMBL" id="TQO36156.1"/>
    </source>
</evidence>
<dbReference type="Pfam" id="PF13279">
    <property type="entry name" value="4HBT_2"/>
    <property type="match status" value="1"/>
</dbReference>
<dbReference type="KEGG" id="aalg:AREALGSMS7_04673"/>
<dbReference type="EMBL" id="VHIF01000001">
    <property type="protein sequence ID" value="TQO36156.1"/>
    <property type="molecule type" value="Genomic_DNA"/>
</dbReference>
<dbReference type="eggNOG" id="COG0824">
    <property type="taxonomic scope" value="Bacteria"/>
</dbReference>
<keyword evidence="2 3" id="KW-0378">Hydrolase</keyword>